<dbReference type="Proteomes" id="UP000306740">
    <property type="component" value="Unassembled WGS sequence"/>
</dbReference>
<proteinExistence type="predicted"/>
<dbReference type="Gene3D" id="1.10.260.40">
    <property type="entry name" value="lambda repressor-like DNA-binding domains"/>
    <property type="match status" value="1"/>
</dbReference>
<feature type="domain" description="HTH cro/C1-type" evidence="2">
    <location>
        <begin position="1"/>
        <end position="60"/>
    </location>
</feature>
<reference evidence="3 5" key="1">
    <citation type="submission" date="2019-05" db="EMBL/GenBank/DDBJ databases">
        <title>Mumia sp. nov., isolated from the intestinal contents of plateau pika (Ochotona curzoniae) in the Qinghai-Tibet plateau of China.</title>
        <authorList>
            <person name="Tian Z."/>
        </authorList>
    </citation>
    <scope>NUCLEOTIDE SEQUENCE [LARGE SCALE GENOMIC DNA]</scope>
    <source>
        <strain evidence="5">527</strain>
        <strain evidence="3">Z527</strain>
    </source>
</reference>
<dbReference type="InterPro" id="IPR001387">
    <property type="entry name" value="Cro/C1-type_HTH"/>
</dbReference>
<dbReference type="EMBL" id="VDFR01000160">
    <property type="protein sequence ID" value="TNC33994.1"/>
    <property type="molecule type" value="Genomic_DNA"/>
</dbReference>
<gene>
    <name evidence="4" type="ORF">FHE65_20950</name>
    <name evidence="3" type="ORF">FHE65_28130</name>
</gene>
<evidence type="ECO:0000313" key="4">
    <source>
        <dbReference type="EMBL" id="TNC42495.1"/>
    </source>
</evidence>
<comment type="caution">
    <text evidence="3">The sequence shown here is derived from an EMBL/GenBank/DDBJ whole genome shotgun (WGS) entry which is preliminary data.</text>
</comment>
<organism evidence="3 5">
    <name type="scientific">Mumia zhuanghuii</name>
    <dbReference type="NCBI Taxonomy" id="2585211"/>
    <lineage>
        <taxon>Bacteria</taxon>
        <taxon>Bacillati</taxon>
        <taxon>Actinomycetota</taxon>
        <taxon>Actinomycetes</taxon>
        <taxon>Propionibacteriales</taxon>
        <taxon>Nocardioidaceae</taxon>
        <taxon>Mumia</taxon>
    </lineage>
</organism>
<dbReference type="InterPro" id="IPR010982">
    <property type="entry name" value="Lambda_DNA-bd_dom_sf"/>
</dbReference>
<dbReference type="OrthoDB" id="9814553at2"/>
<sequence>MTQEQLARATGLSRNQVQNIELSRNNARDESGKLSPGVGNPRFDTIWALAEALGVEAADLVRRDTVAT</sequence>
<dbReference type="Pfam" id="PF01381">
    <property type="entry name" value="HTH_3"/>
    <property type="match status" value="1"/>
</dbReference>
<evidence type="ECO:0000256" key="1">
    <source>
        <dbReference type="SAM" id="MobiDB-lite"/>
    </source>
</evidence>
<evidence type="ECO:0000313" key="5">
    <source>
        <dbReference type="Proteomes" id="UP000306740"/>
    </source>
</evidence>
<dbReference type="GO" id="GO:0003677">
    <property type="term" value="F:DNA binding"/>
    <property type="evidence" value="ECO:0007669"/>
    <property type="project" value="InterPro"/>
</dbReference>
<feature type="region of interest" description="Disordered" evidence="1">
    <location>
        <begin position="1"/>
        <end position="39"/>
    </location>
</feature>
<dbReference type="AlphaFoldDB" id="A0A5C4MF56"/>
<evidence type="ECO:0000313" key="3">
    <source>
        <dbReference type="EMBL" id="TNC33994.1"/>
    </source>
</evidence>
<feature type="compositionally biased region" description="Polar residues" evidence="1">
    <location>
        <begin position="12"/>
        <end position="25"/>
    </location>
</feature>
<dbReference type="EMBL" id="VDFR01000095">
    <property type="protein sequence ID" value="TNC42495.1"/>
    <property type="molecule type" value="Genomic_DNA"/>
</dbReference>
<evidence type="ECO:0000259" key="2">
    <source>
        <dbReference type="PROSITE" id="PS50943"/>
    </source>
</evidence>
<protein>
    <submittedName>
        <fullName evidence="3">Helix-turn-helix transcriptional regulator</fullName>
    </submittedName>
</protein>
<dbReference type="CDD" id="cd00093">
    <property type="entry name" value="HTH_XRE"/>
    <property type="match status" value="1"/>
</dbReference>
<name>A0A5C4MF56_9ACTN</name>
<accession>A0A5C4MF56</accession>
<dbReference type="PROSITE" id="PS50943">
    <property type="entry name" value="HTH_CROC1"/>
    <property type="match status" value="1"/>
</dbReference>
<dbReference type="SUPFAM" id="SSF47413">
    <property type="entry name" value="lambda repressor-like DNA-binding domains"/>
    <property type="match status" value="1"/>
</dbReference>